<dbReference type="GO" id="GO:0016020">
    <property type="term" value="C:membrane"/>
    <property type="evidence" value="ECO:0007669"/>
    <property type="project" value="GOC"/>
</dbReference>
<protein>
    <recommendedName>
        <fullName evidence="3 6">Glucosylceramidase</fullName>
        <ecNumber evidence="3 6">3.2.1.45</ecNumber>
    </recommendedName>
</protein>
<proteinExistence type="inferred from homology"/>
<keyword evidence="6" id="KW-0443">Lipid metabolism</keyword>
<dbReference type="InterPro" id="IPR017853">
    <property type="entry name" value="GH"/>
</dbReference>
<dbReference type="SUPFAM" id="SSF51445">
    <property type="entry name" value="(Trans)glycosidases"/>
    <property type="match status" value="1"/>
</dbReference>
<keyword evidence="8" id="KW-1185">Reference proteome</keyword>
<sequence>MQSLSAGARNNLVHGYFAPEGIGYTVGRVPIASTDFSPSVYSYDDTPGDLNLTNFALHPEDYNDKIPIIKMALELTQNKLKLFASPWAAPGWMKTTGKMVGGGAMIGDVNGPYYQTWANYFVRFFEEYAKNNVTFWGVTMENEPTQAKDLNYGIQAMFYNGTMER</sequence>
<name>A0A914EPF6_9BILA</name>
<dbReference type="Proteomes" id="UP000887540">
    <property type="component" value="Unplaced"/>
</dbReference>
<dbReference type="PRINTS" id="PR00843">
    <property type="entry name" value="GLHYDRLASE30"/>
</dbReference>
<dbReference type="Pfam" id="PF02055">
    <property type="entry name" value="Glyco_hydro_30"/>
    <property type="match status" value="1"/>
</dbReference>
<evidence type="ECO:0000256" key="4">
    <source>
        <dbReference type="ARBA" id="ARBA00022729"/>
    </source>
</evidence>
<evidence type="ECO:0000256" key="2">
    <source>
        <dbReference type="ARBA" id="ARBA00005382"/>
    </source>
</evidence>
<evidence type="ECO:0000259" key="7">
    <source>
        <dbReference type="Pfam" id="PF02055"/>
    </source>
</evidence>
<comment type="catalytic activity">
    <reaction evidence="1">
        <text>a beta-D-glucosyl-(1&lt;-&gt;1')-N-acylsphing-4-enine + H2O = an N-acylsphing-4-enine + D-glucose</text>
        <dbReference type="Rhea" id="RHEA:13269"/>
        <dbReference type="ChEBI" id="CHEBI:4167"/>
        <dbReference type="ChEBI" id="CHEBI:15377"/>
        <dbReference type="ChEBI" id="CHEBI:22801"/>
        <dbReference type="ChEBI" id="CHEBI:52639"/>
        <dbReference type="EC" id="3.2.1.45"/>
    </reaction>
    <physiologicalReaction direction="left-to-right" evidence="1">
        <dbReference type="Rhea" id="RHEA:13270"/>
    </physiologicalReaction>
</comment>
<dbReference type="InterPro" id="IPR001139">
    <property type="entry name" value="Glyco_hydro_30"/>
</dbReference>
<evidence type="ECO:0000256" key="1">
    <source>
        <dbReference type="ARBA" id="ARBA00001013"/>
    </source>
</evidence>
<keyword evidence="6" id="KW-0746">Sphingolipid metabolism</keyword>
<feature type="domain" description="Glycosyl hydrolase family 30 TIM-barrel" evidence="7">
    <location>
        <begin position="2"/>
        <end position="162"/>
    </location>
</feature>
<evidence type="ECO:0000256" key="6">
    <source>
        <dbReference type="RuleBase" id="RU361188"/>
    </source>
</evidence>
<dbReference type="Gene3D" id="3.20.20.80">
    <property type="entry name" value="Glycosidases"/>
    <property type="match status" value="1"/>
</dbReference>
<evidence type="ECO:0000256" key="3">
    <source>
        <dbReference type="ARBA" id="ARBA00012658"/>
    </source>
</evidence>
<evidence type="ECO:0000313" key="9">
    <source>
        <dbReference type="WBParaSite" id="ACRNAN_scaffold9726.g25836.t1"/>
    </source>
</evidence>
<dbReference type="WBParaSite" id="ACRNAN_scaffold9726.g25836.t1">
    <property type="protein sequence ID" value="ACRNAN_scaffold9726.g25836.t1"/>
    <property type="gene ID" value="ACRNAN_scaffold9726.g25836"/>
</dbReference>
<dbReference type="AlphaFoldDB" id="A0A914EPF6"/>
<organism evidence="8 9">
    <name type="scientific">Acrobeloides nanus</name>
    <dbReference type="NCBI Taxonomy" id="290746"/>
    <lineage>
        <taxon>Eukaryota</taxon>
        <taxon>Metazoa</taxon>
        <taxon>Ecdysozoa</taxon>
        <taxon>Nematoda</taxon>
        <taxon>Chromadorea</taxon>
        <taxon>Rhabditida</taxon>
        <taxon>Tylenchina</taxon>
        <taxon>Cephalobomorpha</taxon>
        <taxon>Cephaloboidea</taxon>
        <taxon>Cephalobidae</taxon>
        <taxon>Acrobeloides</taxon>
    </lineage>
</organism>
<dbReference type="PANTHER" id="PTHR11069:SF23">
    <property type="entry name" value="LYSOSOMAL ACID GLUCOSYLCERAMIDASE"/>
    <property type="match status" value="1"/>
</dbReference>
<reference evidence="9" key="1">
    <citation type="submission" date="2022-11" db="UniProtKB">
        <authorList>
            <consortium name="WormBaseParasite"/>
        </authorList>
    </citation>
    <scope>IDENTIFICATION</scope>
</reference>
<keyword evidence="6" id="KW-0326">Glycosidase</keyword>
<keyword evidence="5 6" id="KW-0378">Hydrolase</keyword>
<evidence type="ECO:0000256" key="5">
    <source>
        <dbReference type="ARBA" id="ARBA00022801"/>
    </source>
</evidence>
<dbReference type="PANTHER" id="PTHR11069">
    <property type="entry name" value="GLUCOSYLCERAMIDASE"/>
    <property type="match status" value="1"/>
</dbReference>
<dbReference type="InterPro" id="IPR033453">
    <property type="entry name" value="Glyco_hydro_30_TIM-barrel"/>
</dbReference>
<comment type="similarity">
    <text evidence="2 6">Belongs to the glycosyl hydrolase 30 family.</text>
</comment>
<dbReference type="EC" id="3.2.1.45" evidence="3 6"/>
<dbReference type="GO" id="GO:0006680">
    <property type="term" value="P:glucosylceramide catabolic process"/>
    <property type="evidence" value="ECO:0007669"/>
    <property type="project" value="TreeGrafter"/>
</dbReference>
<accession>A0A914EPF6</accession>
<evidence type="ECO:0000313" key="8">
    <source>
        <dbReference type="Proteomes" id="UP000887540"/>
    </source>
</evidence>
<dbReference type="GO" id="GO:0004348">
    <property type="term" value="F:glucosylceramidase activity"/>
    <property type="evidence" value="ECO:0007669"/>
    <property type="project" value="UniProtKB-EC"/>
</dbReference>
<keyword evidence="4" id="KW-0732">Signal</keyword>